<keyword evidence="3" id="KW-1185">Reference proteome</keyword>
<dbReference type="Proteomes" id="UP000504609">
    <property type="component" value="Unplaced"/>
</dbReference>
<dbReference type="Pfam" id="PF05755">
    <property type="entry name" value="REF"/>
    <property type="match status" value="1"/>
</dbReference>
<accession>A0A6J1G019</accession>
<evidence type="ECO:0000256" key="2">
    <source>
        <dbReference type="SAM" id="MobiDB-lite"/>
    </source>
</evidence>
<dbReference type="GeneID" id="111449484"/>
<evidence type="ECO:0000256" key="1">
    <source>
        <dbReference type="ARBA" id="ARBA00009737"/>
    </source>
</evidence>
<reference evidence="4" key="1">
    <citation type="submission" date="2025-08" db="UniProtKB">
        <authorList>
            <consortium name="RefSeq"/>
        </authorList>
    </citation>
    <scope>IDENTIFICATION</scope>
    <source>
        <tissue evidence="4">Young leaves</tissue>
    </source>
</reference>
<feature type="compositionally biased region" description="Basic and acidic residues" evidence="2">
    <location>
        <begin position="247"/>
        <end position="257"/>
    </location>
</feature>
<comment type="similarity">
    <text evidence="1">Belongs to the REF/SRPP family.</text>
</comment>
<organism evidence="3 4">
    <name type="scientific">Cucurbita moschata</name>
    <name type="common">Winter crookneck squash</name>
    <name type="synonym">Cucurbita pepo var. moschata</name>
    <dbReference type="NCBI Taxonomy" id="3662"/>
    <lineage>
        <taxon>Eukaryota</taxon>
        <taxon>Viridiplantae</taxon>
        <taxon>Streptophyta</taxon>
        <taxon>Embryophyta</taxon>
        <taxon>Tracheophyta</taxon>
        <taxon>Spermatophyta</taxon>
        <taxon>Magnoliopsida</taxon>
        <taxon>eudicotyledons</taxon>
        <taxon>Gunneridae</taxon>
        <taxon>Pentapetalae</taxon>
        <taxon>rosids</taxon>
        <taxon>fabids</taxon>
        <taxon>Cucurbitales</taxon>
        <taxon>Cucurbitaceae</taxon>
        <taxon>Cucurbiteae</taxon>
        <taxon>Cucurbita</taxon>
    </lineage>
</organism>
<dbReference type="AlphaFoldDB" id="A0A6J1G019"/>
<dbReference type="InterPro" id="IPR008802">
    <property type="entry name" value="REF"/>
</dbReference>
<feature type="compositionally biased region" description="Polar residues" evidence="2">
    <location>
        <begin position="288"/>
        <end position="300"/>
    </location>
</feature>
<gene>
    <name evidence="4" type="primary">LOC111449484</name>
</gene>
<protein>
    <submittedName>
        <fullName evidence="4">REF/SRPP-like protein At1g67360</fullName>
    </submittedName>
</protein>
<dbReference type="PANTHER" id="PTHR33732:SF2">
    <property type="entry name" value="REF_SRPP-LIKE PROTEIN"/>
    <property type="match status" value="1"/>
</dbReference>
<evidence type="ECO:0000313" key="3">
    <source>
        <dbReference type="Proteomes" id="UP000504609"/>
    </source>
</evidence>
<dbReference type="KEGG" id="cmos:111449484"/>
<sequence length="300" mass="33422">MSAQPKSNERIRYSPSYKLESCFDLSISFGAVKEVLETQTYYIMENDSRNLELKHLGFVRIAVIQTIACVTNLYDYAKQNSGPLRSAVENVESAVNTVVAPAYEKLRIAPDDVLLFLDEKVDKATYEFDKSAPPLAKQAVQITQHLVQKAARTGQELVNQFQTSGPRAAFQYAAQEYKQLVLNQGVKIWAGLNRVPSFHKFAEKAVPSAEQWLEKYNCTVKEMRQKGYYVFAYLPEVPVSEIAKAFKEGEAKNKEETPPPPPPPTSEQAPPPPPPTSEQAPPPPPENKVSSESELDSGSN</sequence>
<feature type="compositionally biased region" description="Pro residues" evidence="2">
    <location>
        <begin position="258"/>
        <end position="286"/>
    </location>
</feature>
<feature type="region of interest" description="Disordered" evidence="2">
    <location>
        <begin position="247"/>
        <end position="300"/>
    </location>
</feature>
<evidence type="ECO:0000313" key="4">
    <source>
        <dbReference type="RefSeq" id="XP_022945163.1"/>
    </source>
</evidence>
<dbReference type="PANTHER" id="PTHR33732">
    <property type="entry name" value="REF/SRPP-LIKE PROTEIN OS05G0151300/LOC_OS05G05940"/>
    <property type="match status" value="1"/>
</dbReference>
<proteinExistence type="inferred from homology"/>
<name>A0A6J1G019_CUCMO</name>
<dbReference type="RefSeq" id="XP_022945163.1">
    <property type="nucleotide sequence ID" value="XM_023089395.1"/>
</dbReference>